<keyword evidence="2" id="KW-0663">Pyridoxal phosphate</keyword>
<dbReference type="eggNOG" id="COG1168">
    <property type="taxonomic scope" value="Bacteria"/>
</dbReference>
<comment type="cofactor">
    <cofactor evidence="1">
        <name>pyridoxal 5'-phosphate</name>
        <dbReference type="ChEBI" id="CHEBI:597326"/>
    </cofactor>
</comment>
<proteinExistence type="predicted"/>
<dbReference type="SUPFAM" id="SSF53383">
    <property type="entry name" value="PLP-dependent transferases"/>
    <property type="match status" value="1"/>
</dbReference>
<name>K0NVQ3_9LACO</name>
<dbReference type="InterPro" id="IPR015424">
    <property type="entry name" value="PyrdxlP-dep_Trfase"/>
</dbReference>
<evidence type="ECO:0000313" key="6">
    <source>
        <dbReference type="Proteomes" id="UP000051074"/>
    </source>
</evidence>
<dbReference type="InterPro" id="IPR015422">
    <property type="entry name" value="PyrdxlP-dep_Trfase_small"/>
</dbReference>
<organism evidence="5 6">
    <name type="scientific">Lactobacillus equicursoris DSM 19284 = JCM 14600 = CIP 110162</name>
    <dbReference type="NCBI Taxonomy" id="1293597"/>
    <lineage>
        <taxon>Bacteria</taxon>
        <taxon>Bacillati</taxon>
        <taxon>Bacillota</taxon>
        <taxon>Bacilli</taxon>
        <taxon>Lactobacillales</taxon>
        <taxon>Lactobacillaceae</taxon>
        <taxon>Lactobacillus</taxon>
    </lineage>
</organism>
<gene>
    <name evidence="5" type="ORF">FC20_GL000236</name>
</gene>
<dbReference type="Proteomes" id="UP000051074">
    <property type="component" value="Unassembled WGS sequence"/>
</dbReference>
<dbReference type="STRING" id="1293597.FC20_GL000236"/>
<dbReference type="AlphaFoldDB" id="K0NVQ3"/>
<evidence type="ECO:0000256" key="2">
    <source>
        <dbReference type="ARBA" id="ARBA00022898"/>
    </source>
</evidence>
<dbReference type="Gene3D" id="3.90.1150.10">
    <property type="entry name" value="Aspartate Aminotransferase, domain 1"/>
    <property type="match status" value="1"/>
</dbReference>
<evidence type="ECO:0000259" key="4">
    <source>
        <dbReference type="Pfam" id="PF00155"/>
    </source>
</evidence>
<dbReference type="InterPro" id="IPR004839">
    <property type="entry name" value="Aminotransferase_I/II_large"/>
</dbReference>
<dbReference type="PANTHER" id="PTHR43525">
    <property type="entry name" value="PROTEIN MALY"/>
    <property type="match status" value="1"/>
</dbReference>
<dbReference type="EMBL" id="AZDU01000012">
    <property type="protein sequence ID" value="KRL02553.1"/>
    <property type="molecule type" value="Genomic_DNA"/>
</dbReference>
<dbReference type="PATRIC" id="fig|1293597.4.peg.260"/>
<evidence type="ECO:0000313" key="5">
    <source>
        <dbReference type="EMBL" id="KRL02553.1"/>
    </source>
</evidence>
<protein>
    <recommendedName>
        <fullName evidence="4">Aminotransferase class I/classII large domain-containing protein</fullName>
    </recommendedName>
</protein>
<dbReference type="GO" id="GO:0030170">
    <property type="term" value="F:pyridoxal phosphate binding"/>
    <property type="evidence" value="ECO:0007669"/>
    <property type="project" value="InterPro"/>
</dbReference>
<reference evidence="5 6" key="1">
    <citation type="journal article" date="2015" name="Genome Announc.">
        <title>Expanding the biotechnology potential of lactobacilli through comparative genomics of 213 strains and associated genera.</title>
        <authorList>
            <person name="Sun Z."/>
            <person name="Harris H.M."/>
            <person name="McCann A."/>
            <person name="Guo C."/>
            <person name="Argimon S."/>
            <person name="Zhang W."/>
            <person name="Yang X."/>
            <person name="Jeffery I.B."/>
            <person name="Cooney J.C."/>
            <person name="Kagawa T.F."/>
            <person name="Liu W."/>
            <person name="Song Y."/>
            <person name="Salvetti E."/>
            <person name="Wrobel A."/>
            <person name="Rasinkangas P."/>
            <person name="Parkhill J."/>
            <person name="Rea M.C."/>
            <person name="O'Sullivan O."/>
            <person name="Ritari J."/>
            <person name="Douillard F.P."/>
            <person name="Paul Ross R."/>
            <person name="Yang R."/>
            <person name="Briner A.E."/>
            <person name="Felis G.E."/>
            <person name="de Vos W.M."/>
            <person name="Barrangou R."/>
            <person name="Klaenhammer T.R."/>
            <person name="Caufield P.W."/>
            <person name="Cui Y."/>
            <person name="Zhang H."/>
            <person name="O'Toole P.W."/>
        </authorList>
    </citation>
    <scope>NUCLEOTIDE SEQUENCE [LARGE SCALE GENOMIC DNA]</scope>
    <source>
        <strain evidence="5 6">DSM 19284</strain>
    </source>
</reference>
<dbReference type="GO" id="GO:0016829">
    <property type="term" value="F:lyase activity"/>
    <property type="evidence" value="ECO:0007669"/>
    <property type="project" value="UniProtKB-KW"/>
</dbReference>
<evidence type="ECO:0000256" key="3">
    <source>
        <dbReference type="ARBA" id="ARBA00023239"/>
    </source>
</evidence>
<accession>K0NVQ3</accession>
<keyword evidence="6" id="KW-1185">Reference proteome</keyword>
<sequence length="88" mass="9953">MLAIPAAIVAYEEGHDWLRELKKVLRDNFAFAREFLEKEVSELKVLDSNASYLAWVDISALGINEANFCKYLREKTGLIISAGNSYRG</sequence>
<keyword evidence="3" id="KW-0456">Lyase</keyword>
<dbReference type="Pfam" id="PF00155">
    <property type="entry name" value="Aminotran_1_2"/>
    <property type="match status" value="1"/>
</dbReference>
<evidence type="ECO:0000256" key="1">
    <source>
        <dbReference type="ARBA" id="ARBA00001933"/>
    </source>
</evidence>
<comment type="caution">
    <text evidence="5">The sequence shown here is derived from an EMBL/GenBank/DDBJ whole genome shotgun (WGS) entry which is preliminary data.</text>
</comment>
<feature type="domain" description="Aminotransferase class I/classII large" evidence="4">
    <location>
        <begin position="7"/>
        <end position="86"/>
    </location>
</feature>
<dbReference type="PANTHER" id="PTHR43525:SF1">
    <property type="entry name" value="PROTEIN MALY"/>
    <property type="match status" value="1"/>
</dbReference>
<dbReference type="InterPro" id="IPR051798">
    <property type="entry name" value="Class-II_PLP-Dep_Aminotrans"/>
</dbReference>